<dbReference type="GO" id="GO:0003677">
    <property type="term" value="F:DNA binding"/>
    <property type="evidence" value="ECO:0007669"/>
    <property type="project" value="UniProtKB-UniRule"/>
</dbReference>
<sequence>MYYKKIEVDFIMIKILIVEDETIVALDTKSTLKKLGYEVTDIVTNYEDTMKSILDNKPDIILMDIFLKNSINGIEISKKINEKDSIPIIFVSAYCDDETVANAVATEPAGYLVKPFNRNDLKTTINLVAYKLQKNLKEKIIINRQKLSSNYYYSFEEHLKIYYETQEISITKNERLFLEVLIKAKGTTVPFESIEHYIWGNNSISDSTLRTLLYRLRSKFNHQLIETSPSLGCRLNFEDD</sequence>
<feature type="domain" description="OmpR/PhoB-type" evidence="5">
    <location>
        <begin position="144"/>
        <end position="237"/>
    </location>
</feature>
<dbReference type="InterPro" id="IPR001789">
    <property type="entry name" value="Sig_transdc_resp-reg_receiver"/>
</dbReference>
<dbReference type="PROSITE" id="PS50110">
    <property type="entry name" value="RESPONSE_REGULATORY"/>
    <property type="match status" value="1"/>
</dbReference>
<proteinExistence type="predicted"/>
<dbReference type="SMART" id="SM00448">
    <property type="entry name" value="REC"/>
    <property type="match status" value="1"/>
</dbReference>
<evidence type="ECO:0000313" key="7">
    <source>
        <dbReference type="Proteomes" id="UP000290378"/>
    </source>
</evidence>
<evidence type="ECO:0000256" key="1">
    <source>
        <dbReference type="ARBA" id="ARBA00023125"/>
    </source>
</evidence>
<dbReference type="Gene3D" id="3.40.50.2300">
    <property type="match status" value="1"/>
</dbReference>
<keyword evidence="2" id="KW-0597">Phosphoprotein</keyword>
<dbReference type="SMART" id="SM00862">
    <property type="entry name" value="Trans_reg_C"/>
    <property type="match status" value="1"/>
</dbReference>
<protein>
    <submittedName>
        <fullName evidence="6">DNA-binding response regulator</fullName>
    </submittedName>
</protein>
<keyword evidence="1 3" id="KW-0238">DNA-binding</keyword>
<dbReference type="Proteomes" id="UP000290378">
    <property type="component" value="Unassembled WGS sequence"/>
</dbReference>
<dbReference type="PANTHER" id="PTHR43228">
    <property type="entry name" value="TWO-COMPONENT RESPONSE REGULATOR"/>
    <property type="match status" value="1"/>
</dbReference>
<accession>A0AA94JTU5</accession>
<dbReference type="Pfam" id="PF00486">
    <property type="entry name" value="Trans_reg_C"/>
    <property type="match status" value="1"/>
</dbReference>
<evidence type="ECO:0000256" key="3">
    <source>
        <dbReference type="PROSITE-ProRule" id="PRU01091"/>
    </source>
</evidence>
<organism evidence="6 7">
    <name type="scientific">Arcobacter cloacae</name>
    <dbReference type="NCBI Taxonomy" id="1054034"/>
    <lineage>
        <taxon>Bacteria</taxon>
        <taxon>Pseudomonadati</taxon>
        <taxon>Campylobacterota</taxon>
        <taxon>Epsilonproteobacteria</taxon>
        <taxon>Campylobacterales</taxon>
        <taxon>Arcobacteraceae</taxon>
        <taxon>Arcobacter</taxon>
    </lineage>
</organism>
<evidence type="ECO:0000259" key="4">
    <source>
        <dbReference type="PROSITE" id="PS50110"/>
    </source>
</evidence>
<evidence type="ECO:0000256" key="2">
    <source>
        <dbReference type="PROSITE-ProRule" id="PRU00169"/>
    </source>
</evidence>
<dbReference type="Pfam" id="PF00072">
    <property type="entry name" value="Response_reg"/>
    <property type="match status" value="1"/>
</dbReference>
<dbReference type="InterPro" id="IPR036388">
    <property type="entry name" value="WH-like_DNA-bd_sf"/>
</dbReference>
<comment type="caution">
    <text evidence="6">The sequence shown here is derived from an EMBL/GenBank/DDBJ whole genome shotgun (WGS) entry which is preliminary data.</text>
</comment>
<dbReference type="SUPFAM" id="SSF52172">
    <property type="entry name" value="CheY-like"/>
    <property type="match status" value="1"/>
</dbReference>
<keyword evidence="7" id="KW-1185">Reference proteome</keyword>
<evidence type="ECO:0000313" key="6">
    <source>
        <dbReference type="EMBL" id="RXI36953.1"/>
    </source>
</evidence>
<name>A0AA94JTU5_9BACT</name>
<dbReference type="GO" id="GO:0000160">
    <property type="term" value="P:phosphorelay signal transduction system"/>
    <property type="evidence" value="ECO:0007669"/>
    <property type="project" value="InterPro"/>
</dbReference>
<dbReference type="PROSITE" id="PS51755">
    <property type="entry name" value="OMPR_PHOB"/>
    <property type="match status" value="1"/>
</dbReference>
<dbReference type="InterPro" id="IPR016032">
    <property type="entry name" value="Sig_transdc_resp-reg_C-effctor"/>
</dbReference>
<dbReference type="EMBL" id="NXII01000050">
    <property type="protein sequence ID" value="RXI36953.1"/>
    <property type="molecule type" value="Genomic_DNA"/>
</dbReference>
<dbReference type="InterPro" id="IPR001867">
    <property type="entry name" value="OmpR/PhoB-type_DNA-bd"/>
</dbReference>
<gene>
    <name evidence="6" type="ORF">CP963_13960</name>
</gene>
<dbReference type="InterPro" id="IPR052048">
    <property type="entry name" value="ST_Response_Regulator"/>
</dbReference>
<feature type="modified residue" description="4-aspartylphosphate" evidence="2">
    <location>
        <position position="64"/>
    </location>
</feature>
<dbReference type="InterPro" id="IPR011006">
    <property type="entry name" value="CheY-like_superfamily"/>
</dbReference>
<dbReference type="Gene3D" id="1.10.10.10">
    <property type="entry name" value="Winged helix-like DNA-binding domain superfamily/Winged helix DNA-binding domain"/>
    <property type="match status" value="1"/>
</dbReference>
<dbReference type="AlphaFoldDB" id="A0AA94JTU5"/>
<reference evidence="6 7" key="1">
    <citation type="submission" date="2017-09" db="EMBL/GenBank/DDBJ databases">
        <title>Genomics of the genus Arcobacter.</title>
        <authorList>
            <person name="Perez-Cataluna A."/>
            <person name="Figueras M.J."/>
            <person name="Salas-Masso N."/>
        </authorList>
    </citation>
    <scope>NUCLEOTIDE SEQUENCE [LARGE SCALE GENOMIC DNA]</scope>
    <source>
        <strain evidence="6 7">CECT 7834</strain>
    </source>
</reference>
<dbReference type="GO" id="GO:0006355">
    <property type="term" value="P:regulation of DNA-templated transcription"/>
    <property type="evidence" value="ECO:0007669"/>
    <property type="project" value="InterPro"/>
</dbReference>
<feature type="domain" description="Response regulatory" evidence="4">
    <location>
        <begin position="14"/>
        <end position="129"/>
    </location>
</feature>
<dbReference type="PANTHER" id="PTHR43228:SF6">
    <property type="entry name" value="RESPONSE REGULATOR RECEIVER"/>
    <property type="match status" value="1"/>
</dbReference>
<dbReference type="CDD" id="cd17534">
    <property type="entry name" value="REC_DC-like"/>
    <property type="match status" value="1"/>
</dbReference>
<evidence type="ECO:0000259" key="5">
    <source>
        <dbReference type="PROSITE" id="PS51755"/>
    </source>
</evidence>
<feature type="DNA-binding region" description="OmpR/PhoB-type" evidence="3">
    <location>
        <begin position="144"/>
        <end position="237"/>
    </location>
</feature>
<dbReference type="SUPFAM" id="SSF46894">
    <property type="entry name" value="C-terminal effector domain of the bipartite response regulators"/>
    <property type="match status" value="1"/>
</dbReference>